<dbReference type="PANTHER" id="PTHR47691">
    <property type="entry name" value="REGULATOR-RELATED"/>
    <property type="match status" value="1"/>
</dbReference>
<evidence type="ECO:0000313" key="2">
    <source>
        <dbReference type="EMBL" id="XBV83706.1"/>
    </source>
</evidence>
<dbReference type="Gene3D" id="3.40.50.300">
    <property type="entry name" value="P-loop containing nucleotide triphosphate hydrolases"/>
    <property type="match status" value="1"/>
</dbReference>
<feature type="domain" description="Bacterial transcriptional activator" evidence="1">
    <location>
        <begin position="96"/>
        <end position="222"/>
    </location>
</feature>
<dbReference type="GO" id="GO:0006355">
    <property type="term" value="P:regulation of DNA-templated transcription"/>
    <property type="evidence" value="ECO:0007669"/>
    <property type="project" value="InterPro"/>
</dbReference>
<protein>
    <submittedName>
        <fullName evidence="2">Tetratricopeptide repeat protein</fullName>
    </submittedName>
</protein>
<reference evidence="2" key="1">
    <citation type="submission" date="2024-06" db="EMBL/GenBank/DDBJ databases">
        <title>Draft Genome Sequence of Deinococcus sonorensis Type Strain KR-87, a Biofilm Producing Representative of the Genus Deinococcus.</title>
        <authorList>
            <person name="Boren L.S."/>
            <person name="Grosso R.A."/>
            <person name="Hugenberg-Cox A.N."/>
            <person name="Hill J.T.E."/>
            <person name="Albert C.M."/>
            <person name="Tuohy J.M."/>
        </authorList>
    </citation>
    <scope>NUCLEOTIDE SEQUENCE</scope>
    <source>
        <strain evidence="2">KR-87</strain>
        <plasmid evidence="2">pDson01</plasmid>
    </source>
</reference>
<dbReference type="GO" id="GO:0016887">
    <property type="term" value="F:ATP hydrolysis activity"/>
    <property type="evidence" value="ECO:0007669"/>
    <property type="project" value="InterPro"/>
</dbReference>
<keyword evidence="2" id="KW-0614">Plasmid</keyword>
<dbReference type="InterPro" id="IPR005158">
    <property type="entry name" value="BTAD"/>
</dbReference>
<dbReference type="Pfam" id="PF13424">
    <property type="entry name" value="TPR_12"/>
    <property type="match status" value="1"/>
</dbReference>
<dbReference type="SUPFAM" id="SSF46894">
    <property type="entry name" value="C-terminal effector domain of the bipartite response regulators"/>
    <property type="match status" value="1"/>
</dbReference>
<dbReference type="InterPro" id="IPR011990">
    <property type="entry name" value="TPR-like_helical_dom_sf"/>
</dbReference>
<dbReference type="Gene3D" id="1.25.40.10">
    <property type="entry name" value="Tetratricopeptide repeat domain"/>
    <property type="match status" value="2"/>
</dbReference>
<sequence>MGALSITLLGPPQLWLDRQPLAGTSRKLTLLLGYLLLESGQHAREDLAGLFWPDSEPEVARSALRTLLSQLRRLLPDRLHGEGPLVKLQLQPEDTVDVLQDGPAVSDLPFLHGVEVGEEGELTDWLRAMRTHLQVQQRTHLQQATKRSEAQGKPAEALNLAERWFNLDRTDEDATQTLMTLAHRLGDTAQIQGTYERHRHALAQQVDAQPSVRTQTLLTQLQVERSPDAAGPERSASPERRAFYRFPALPVRIRSFVGRQTELTQMHRLLDDGARLLTLLGMGGIGKTRLALELAASLGGQYPDRVAFVPLEGLQDPRELPRAILTTLGQDVSGTGDLLQQLIQLVNVRPSVLVLDNFEHLMEGVDTVEALLTACPELRVIVTSREALNLQHEHRFSVLGLQQTVQAEDPEAPLPSEAVQLWVQRARQVRPDFQLNDATRSHVEQLCRLVGGAPLGIELAAAWLKVLTLEDLAHDLSLDLDLAASTARDVPARQQSLRTVFEYSWRRLTLQEQRALAGLSVFRGGFTREAAREVVGVSIQRLSRLVDTSLLQMDPSGRFDRHPLVYQYTQEKLEASGDAEHFRTRHATYFVQLAAESHPHLTAPSEDRWLDMLDQEQQNFSVALEHLKRSGERQTLLGFCADLAQFWANRGHDVFGRSQLQAAIRTAEDATGTLEYARAQCLLCVSIADGWIPTAVERTWLREGIEGCRRWGDQRTLAVALRTQAYFLETPTEEAHLMVQEARQLYEGLDDQAGIISVVNMQGLIAMRGGQSLSAQWYFEQCLSLAERHQIPYVAAQVNLGGLHVQQHAYLQAVPLFEASMRAFQRKKNWAALGRAMNMLSSAHFGLGQLDEAKRLLHESLSISRSVGQRESATAALLNLTSLAISEHQLNAAEELLQEAHQEAGAGWIWPEVTLTFRGMMEQQRGDLLRARRSYLQVLSQPCSPYATPSWMTALEAYLTLPLDTVAPEELARLLGSLPTARAALFAVFTPRYRAELAAGQASTARRAHEALGNERFELLMRSSGALPFPEVQDVIQRHAMTQLTLVESD</sequence>
<dbReference type="PANTHER" id="PTHR47691:SF3">
    <property type="entry name" value="HTH-TYPE TRANSCRIPTIONAL REGULATOR RV0890C-RELATED"/>
    <property type="match status" value="1"/>
</dbReference>
<dbReference type="InterPro" id="IPR016032">
    <property type="entry name" value="Sig_transdc_resp-reg_C-effctor"/>
</dbReference>
<dbReference type="EMBL" id="CP158297">
    <property type="protein sequence ID" value="XBV83706.1"/>
    <property type="molecule type" value="Genomic_DNA"/>
</dbReference>
<evidence type="ECO:0000259" key="1">
    <source>
        <dbReference type="SMART" id="SM01043"/>
    </source>
</evidence>
<name>A0AAU7U6H9_9DEIO</name>
<dbReference type="SMART" id="SM01043">
    <property type="entry name" value="BTAD"/>
    <property type="match status" value="1"/>
</dbReference>
<proteinExistence type="predicted"/>
<dbReference type="Pfam" id="PF13401">
    <property type="entry name" value="AAA_22"/>
    <property type="match status" value="1"/>
</dbReference>
<geneLocation type="plasmid" evidence="2">
    <name>pDson01</name>
</geneLocation>
<dbReference type="SUPFAM" id="SSF48452">
    <property type="entry name" value="TPR-like"/>
    <property type="match status" value="2"/>
</dbReference>
<dbReference type="SUPFAM" id="SSF52540">
    <property type="entry name" value="P-loop containing nucleoside triphosphate hydrolases"/>
    <property type="match status" value="1"/>
</dbReference>
<dbReference type="KEGG" id="dsc:ABOD76_03185"/>
<dbReference type="GO" id="GO:0003677">
    <property type="term" value="F:DNA binding"/>
    <property type="evidence" value="ECO:0007669"/>
    <property type="project" value="InterPro"/>
</dbReference>
<organism evidence="2">
    <name type="scientific">Deinococcus sonorensis KR-87</name>
    <dbReference type="NCBI Taxonomy" id="694439"/>
    <lineage>
        <taxon>Bacteria</taxon>
        <taxon>Thermotogati</taxon>
        <taxon>Deinococcota</taxon>
        <taxon>Deinococci</taxon>
        <taxon>Deinococcales</taxon>
        <taxon>Deinococcaceae</taxon>
        <taxon>Deinococcus</taxon>
    </lineage>
</organism>
<dbReference type="InterPro" id="IPR049945">
    <property type="entry name" value="AAA_22"/>
</dbReference>
<accession>A0AAU7U6H9</accession>
<dbReference type="AlphaFoldDB" id="A0AAU7U6H9"/>
<dbReference type="Pfam" id="PF03704">
    <property type="entry name" value="BTAD"/>
    <property type="match status" value="1"/>
</dbReference>
<dbReference type="RefSeq" id="WP_350241390.1">
    <property type="nucleotide sequence ID" value="NZ_CP158297.1"/>
</dbReference>
<gene>
    <name evidence="2" type="ORF">ABOD76_03185</name>
</gene>
<dbReference type="InterPro" id="IPR027417">
    <property type="entry name" value="P-loop_NTPase"/>
</dbReference>